<feature type="binding site" evidence="9">
    <location>
        <position position="111"/>
    </location>
    <ligand>
        <name>anthranilate</name>
        <dbReference type="ChEBI" id="CHEBI:16567"/>
        <label>1</label>
    </ligand>
</feature>
<dbReference type="Gene3D" id="3.40.1030.10">
    <property type="entry name" value="Nucleoside phosphorylase/phosphoribosyltransferase catalytic domain"/>
    <property type="match status" value="1"/>
</dbReference>
<comment type="similarity">
    <text evidence="9">Belongs to the anthranilate phosphoribosyltransferase family.</text>
</comment>
<feature type="binding site" evidence="9">
    <location>
        <begin position="90"/>
        <end position="93"/>
    </location>
    <ligand>
        <name>5-phospho-alpha-D-ribose 1-diphosphate</name>
        <dbReference type="ChEBI" id="CHEBI:58017"/>
    </ligand>
</feature>
<dbReference type="GO" id="GO:0000162">
    <property type="term" value="P:L-tryptophan biosynthetic process"/>
    <property type="evidence" value="ECO:0007669"/>
    <property type="project" value="UniProtKB-UniRule"/>
</dbReference>
<comment type="catalytic activity">
    <reaction evidence="7 9">
        <text>N-(5-phospho-beta-D-ribosyl)anthranilate + diphosphate = 5-phospho-alpha-D-ribose 1-diphosphate + anthranilate</text>
        <dbReference type="Rhea" id="RHEA:11768"/>
        <dbReference type="ChEBI" id="CHEBI:16567"/>
        <dbReference type="ChEBI" id="CHEBI:18277"/>
        <dbReference type="ChEBI" id="CHEBI:33019"/>
        <dbReference type="ChEBI" id="CHEBI:58017"/>
        <dbReference type="EC" id="2.4.2.18"/>
    </reaction>
</comment>
<evidence type="ECO:0000256" key="1">
    <source>
        <dbReference type="ARBA" id="ARBA00004907"/>
    </source>
</evidence>
<dbReference type="Proteomes" id="UP000823913">
    <property type="component" value="Unassembled WGS sequence"/>
</dbReference>
<keyword evidence="3 9" id="KW-0328">Glycosyltransferase</keyword>
<dbReference type="SUPFAM" id="SSF52418">
    <property type="entry name" value="Nucleoside phosphorylase/phosphoribosyltransferase catalytic domain"/>
    <property type="match status" value="1"/>
</dbReference>
<evidence type="ECO:0000259" key="11">
    <source>
        <dbReference type="Pfam" id="PF02885"/>
    </source>
</evidence>
<keyword evidence="2 9" id="KW-0028">Amino-acid biosynthesis</keyword>
<feature type="binding site" evidence="9">
    <location>
        <position position="225"/>
    </location>
    <ligand>
        <name>Mg(2+)</name>
        <dbReference type="ChEBI" id="CHEBI:18420"/>
        <label>2</label>
    </ligand>
</feature>
<evidence type="ECO:0000256" key="3">
    <source>
        <dbReference type="ARBA" id="ARBA00022676"/>
    </source>
</evidence>
<comment type="caution">
    <text evidence="9">Lacks conserved residue(s) required for the propagation of feature annotation.</text>
</comment>
<accession>A0A9D1J8U4</accession>
<dbReference type="PANTHER" id="PTHR43285:SF2">
    <property type="entry name" value="ANTHRANILATE PHOSPHORIBOSYLTRANSFERASE"/>
    <property type="match status" value="1"/>
</dbReference>
<reference evidence="12" key="2">
    <citation type="journal article" date="2021" name="PeerJ">
        <title>Extensive microbial diversity within the chicken gut microbiome revealed by metagenomics and culture.</title>
        <authorList>
            <person name="Gilroy R."/>
            <person name="Ravi A."/>
            <person name="Getino M."/>
            <person name="Pursley I."/>
            <person name="Horton D.L."/>
            <person name="Alikhan N.F."/>
            <person name="Baker D."/>
            <person name="Gharbi K."/>
            <person name="Hall N."/>
            <person name="Watson M."/>
            <person name="Adriaenssens E.M."/>
            <person name="Foster-Nyarko E."/>
            <person name="Jarju S."/>
            <person name="Secka A."/>
            <person name="Antonio M."/>
            <person name="Oren A."/>
            <person name="Chaudhuri R.R."/>
            <person name="La Ragione R."/>
            <person name="Hildebrand F."/>
            <person name="Pallen M.J."/>
        </authorList>
    </citation>
    <scope>NUCLEOTIDE SEQUENCE</scope>
    <source>
        <strain evidence="12">ChiW16-3235</strain>
    </source>
</reference>
<evidence type="ECO:0000256" key="7">
    <source>
        <dbReference type="ARBA" id="ARBA00052328"/>
    </source>
</evidence>
<organism evidence="12 13">
    <name type="scientific">Candidatus Coproplasma avicola</name>
    <dbReference type="NCBI Taxonomy" id="2840744"/>
    <lineage>
        <taxon>Bacteria</taxon>
        <taxon>Bacillati</taxon>
        <taxon>Bacillota</taxon>
        <taxon>Clostridia</taxon>
        <taxon>Eubacteriales</taxon>
        <taxon>Candidatus Coproplasma</taxon>
    </lineage>
</organism>
<feature type="binding site" evidence="9">
    <location>
        <position position="226"/>
    </location>
    <ligand>
        <name>Mg(2+)</name>
        <dbReference type="ChEBI" id="CHEBI:18420"/>
        <label>1</label>
    </ligand>
</feature>
<dbReference type="EC" id="2.4.2.18" evidence="9"/>
<proteinExistence type="inferred from homology"/>
<evidence type="ECO:0000256" key="4">
    <source>
        <dbReference type="ARBA" id="ARBA00022679"/>
    </source>
</evidence>
<sequence>MIQQAIRKMIDEGSALTYEEAADAMREIMTGGAGEAQVAGYLTALRLKGETVEEIAASADVMRQVALPCTVTSDSIDIVGTGGDRSCSFNISTCSSFVVAAAGIKVAKHGNRSVSSKCGAADVLTALGANLKVDPAKAGGIMDDCNFMFLHAQVYHPAMKYAAPVRSALGVRTLFNILGPLANPARANMQLLGVYSKDMVVPLARVLSRLGTKRVIAVYGCDGLDEVSLSDKTYCCEIIDGKEREYYVSAEDFGLQRADKCDIVGGEPDENARIMQCILQGERGARRDAVLANSAMCLCLAGKADTLKEGALIAGQMLDSGAAYAVFNKFVQATNA</sequence>
<feature type="binding site" evidence="9">
    <location>
        <position position="80"/>
    </location>
    <ligand>
        <name>5-phospho-alpha-D-ribose 1-diphosphate</name>
        <dbReference type="ChEBI" id="CHEBI:58017"/>
    </ligand>
</feature>
<dbReference type="SUPFAM" id="SSF47648">
    <property type="entry name" value="Nucleoside phosphorylase/phosphoribosyltransferase N-terminal domain"/>
    <property type="match status" value="1"/>
</dbReference>
<dbReference type="GO" id="GO:0004048">
    <property type="term" value="F:anthranilate phosphoribosyltransferase activity"/>
    <property type="evidence" value="ECO:0007669"/>
    <property type="project" value="UniProtKB-UniRule"/>
</dbReference>
<evidence type="ECO:0000256" key="8">
    <source>
        <dbReference type="ARBA" id="ARBA00061188"/>
    </source>
</evidence>
<evidence type="ECO:0000259" key="10">
    <source>
        <dbReference type="Pfam" id="PF00591"/>
    </source>
</evidence>
<keyword evidence="9" id="KW-0479">Metal-binding</keyword>
<evidence type="ECO:0000256" key="6">
    <source>
        <dbReference type="ARBA" id="ARBA00023141"/>
    </source>
</evidence>
<dbReference type="Pfam" id="PF02885">
    <property type="entry name" value="Glycos_trans_3N"/>
    <property type="match status" value="1"/>
</dbReference>
<dbReference type="Pfam" id="PF00591">
    <property type="entry name" value="Glycos_transf_3"/>
    <property type="match status" value="1"/>
</dbReference>
<feature type="binding site" evidence="9">
    <location>
        <position position="88"/>
    </location>
    <ligand>
        <name>5-phospho-alpha-D-ribose 1-diphosphate</name>
        <dbReference type="ChEBI" id="CHEBI:58017"/>
    </ligand>
</feature>
<feature type="binding site" evidence="9">
    <location>
        <position position="166"/>
    </location>
    <ligand>
        <name>anthranilate</name>
        <dbReference type="ChEBI" id="CHEBI:16567"/>
        <label>2</label>
    </ligand>
</feature>
<dbReference type="AlphaFoldDB" id="A0A9D1J8U4"/>
<feature type="domain" description="Glycosyl transferase family 3 N-terminal" evidence="11">
    <location>
        <begin position="3"/>
        <end position="65"/>
    </location>
</feature>
<keyword evidence="6 9" id="KW-0057">Aromatic amino acid biosynthesis</keyword>
<dbReference type="NCBIfam" id="TIGR01245">
    <property type="entry name" value="trpD"/>
    <property type="match status" value="1"/>
</dbReference>
<keyword evidence="4 9" id="KW-0808">Transferase</keyword>
<reference evidence="12" key="1">
    <citation type="submission" date="2020-10" db="EMBL/GenBank/DDBJ databases">
        <authorList>
            <person name="Gilroy R."/>
        </authorList>
    </citation>
    <scope>NUCLEOTIDE SEQUENCE</scope>
    <source>
        <strain evidence="12">ChiW16-3235</strain>
    </source>
</reference>
<comment type="pathway">
    <text evidence="1 9">Amino-acid biosynthesis; L-tryptophan biosynthesis; L-tryptophan from chorismate: step 2/5.</text>
</comment>
<protein>
    <recommendedName>
        <fullName evidence="9">Anthranilate phosphoribosyltransferase</fullName>
        <ecNumber evidence="9">2.4.2.18</ecNumber>
    </recommendedName>
</protein>
<keyword evidence="9" id="KW-0460">Magnesium</keyword>
<comment type="similarity">
    <text evidence="8">In the C-terminal section; belongs to the anthranilate phosphoribosyltransferase family.</text>
</comment>
<dbReference type="HAMAP" id="MF_00211">
    <property type="entry name" value="TrpD"/>
    <property type="match status" value="1"/>
</dbReference>
<keyword evidence="5 9" id="KW-0822">Tryptophan biosynthesis</keyword>
<evidence type="ECO:0000313" key="13">
    <source>
        <dbReference type="Proteomes" id="UP000823913"/>
    </source>
</evidence>
<comment type="caution">
    <text evidence="12">The sequence shown here is derived from an EMBL/GenBank/DDBJ whole genome shotgun (WGS) entry which is preliminary data.</text>
</comment>
<dbReference type="FunFam" id="3.40.1030.10:FF:000002">
    <property type="entry name" value="Anthranilate phosphoribosyltransferase"/>
    <property type="match status" value="1"/>
</dbReference>
<feature type="binding site" evidence="9">
    <location>
        <position position="226"/>
    </location>
    <ligand>
        <name>Mg(2+)</name>
        <dbReference type="ChEBI" id="CHEBI:18420"/>
        <label>2</label>
    </ligand>
</feature>
<dbReference type="InterPro" id="IPR017459">
    <property type="entry name" value="Glycosyl_Trfase_fam3_N_dom"/>
</dbReference>
<feature type="binding site" evidence="9">
    <location>
        <position position="92"/>
    </location>
    <ligand>
        <name>Mg(2+)</name>
        <dbReference type="ChEBI" id="CHEBI:18420"/>
        <label>1</label>
    </ligand>
</feature>
<evidence type="ECO:0000313" key="12">
    <source>
        <dbReference type="EMBL" id="HIR66818.1"/>
    </source>
</evidence>
<name>A0A9D1J8U4_9FIRM</name>
<dbReference type="Gene3D" id="1.20.970.10">
    <property type="entry name" value="Transferase, Pyrimidine Nucleoside Phosphorylase, Chain C"/>
    <property type="match status" value="1"/>
</dbReference>
<dbReference type="EMBL" id="DVHK01000051">
    <property type="protein sequence ID" value="HIR66818.1"/>
    <property type="molecule type" value="Genomic_DNA"/>
</dbReference>
<dbReference type="InterPro" id="IPR036320">
    <property type="entry name" value="Glycosyl_Trfase_fam3_N_dom_sf"/>
</dbReference>
<dbReference type="GO" id="GO:0005829">
    <property type="term" value="C:cytosol"/>
    <property type="evidence" value="ECO:0007669"/>
    <property type="project" value="TreeGrafter"/>
</dbReference>
<comment type="subunit">
    <text evidence="9">Homodimer.</text>
</comment>
<evidence type="ECO:0000256" key="9">
    <source>
        <dbReference type="HAMAP-Rule" id="MF_00211"/>
    </source>
</evidence>
<dbReference type="InterPro" id="IPR035902">
    <property type="entry name" value="Nuc_phospho_transferase"/>
</dbReference>
<evidence type="ECO:0000256" key="5">
    <source>
        <dbReference type="ARBA" id="ARBA00022822"/>
    </source>
</evidence>
<dbReference type="PANTHER" id="PTHR43285">
    <property type="entry name" value="ANTHRANILATE PHOSPHORIBOSYLTRANSFERASE"/>
    <property type="match status" value="1"/>
</dbReference>
<comment type="function">
    <text evidence="9">Catalyzes the transfer of the phosphoribosyl group of 5-phosphorylribose-1-pyrophosphate (PRPP) to anthranilate to yield N-(5'-phosphoribosyl)-anthranilate (PRA).</text>
</comment>
<feature type="binding site" evidence="9">
    <location>
        <begin position="83"/>
        <end position="84"/>
    </location>
    <ligand>
        <name>5-phospho-alpha-D-ribose 1-diphosphate</name>
        <dbReference type="ChEBI" id="CHEBI:58017"/>
    </ligand>
</feature>
<feature type="binding site" evidence="9">
    <location>
        <position position="120"/>
    </location>
    <ligand>
        <name>5-phospho-alpha-D-ribose 1-diphosphate</name>
        <dbReference type="ChEBI" id="CHEBI:58017"/>
    </ligand>
</feature>
<feature type="domain" description="Glycosyl transferase family 3" evidence="10">
    <location>
        <begin position="74"/>
        <end position="324"/>
    </location>
</feature>
<feature type="binding site" evidence="9">
    <location>
        <begin position="108"/>
        <end position="116"/>
    </location>
    <ligand>
        <name>5-phospho-alpha-D-ribose 1-diphosphate</name>
        <dbReference type="ChEBI" id="CHEBI:58017"/>
    </ligand>
</feature>
<dbReference type="GO" id="GO:0000287">
    <property type="term" value="F:magnesium ion binding"/>
    <property type="evidence" value="ECO:0007669"/>
    <property type="project" value="UniProtKB-UniRule"/>
</dbReference>
<dbReference type="InterPro" id="IPR000312">
    <property type="entry name" value="Glycosyl_Trfase_fam3"/>
</dbReference>
<evidence type="ECO:0000256" key="2">
    <source>
        <dbReference type="ARBA" id="ARBA00022605"/>
    </source>
</evidence>
<dbReference type="InterPro" id="IPR005940">
    <property type="entry name" value="Anthranilate_Pribosyl_Tfrase"/>
</dbReference>
<feature type="binding site" evidence="9">
    <location>
        <position position="80"/>
    </location>
    <ligand>
        <name>anthranilate</name>
        <dbReference type="ChEBI" id="CHEBI:16567"/>
        <label>1</label>
    </ligand>
</feature>
<comment type="cofactor">
    <cofactor evidence="9">
        <name>Mg(2+)</name>
        <dbReference type="ChEBI" id="CHEBI:18420"/>
    </cofactor>
    <text evidence="9">Binds 2 magnesium ions per monomer.</text>
</comment>
<gene>
    <name evidence="9 12" type="primary">trpD</name>
    <name evidence="12" type="ORF">IAB94_02075</name>
</gene>